<dbReference type="AlphaFoldDB" id="A0A1J1LS39"/>
<dbReference type="Gene3D" id="1.10.150.130">
    <property type="match status" value="1"/>
</dbReference>
<evidence type="ECO:0000259" key="11">
    <source>
        <dbReference type="PROSITE" id="PS51900"/>
    </source>
</evidence>
<keyword evidence="6 9" id="KW-0238">DNA-binding</keyword>
<keyword evidence="7" id="KW-0233">DNA recombination</keyword>
<dbReference type="PROSITE" id="PS51898">
    <property type="entry name" value="TYR_RECOMBINASE"/>
    <property type="match status" value="1"/>
</dbReference>
<dbReference type="InterPro" id="IPR010998">
    <property type="entry name" value="Integrase_recombinase_N"/>
</dbReference>
<dbReference type="GO" id="GO:0015074">
    <property type="term" value="P:DNA integration"/>
    <property type="evidence" value="ECO:0007669"/>
    <property type="project" value="UniProtKB-KW"/>
</dbReference>
<feature type="domain" description="Core-binding (CB)" evidence="11">
    <location>
        <begin position="3"/>
        <end position="80"/>
    </location>
</feature>
<dbReference type="GO" id="GO:0003677">
    <property type="term" value="F:DNA binding"/>
    <property type="evidence" value="ECO:0007669"/>
    <property type="project" value="UniProtKB-UniRule"/>
</dbReference>
<keyword evidence="4" id="KW-0159">Chromosome partition</keyword>
<keyword evidence="2" id="KW-0963">Cytoplasm</keyword>
<dbReference type="GO" id="GO:0006310">
    <property type="term" value="P:DNA recombination"/>
    <property type="evidence" value="ECO:0007669"/>
    <property type="project" value="UniProtKB-KW"/>
</dbReference>
<dbReference type="SUPFAM" id="SSF56349">
    <property type="entry name" value="DNA breaking-rejoining enzymes"/>
    <property type="match status" value="1"/>
</dbReference>
<protein>
    <submittedName>
        <fullName evidence="12">Site-specific recombinase XerD</fullName>
    </submittedName>
</protein>
<dbReference type="GO" id="GO:0051301">
    <property type="term" value="P:cell division"/>
    <property type="evidence" value="ECO:0007669"/>
    <property type="project" value="UniProtKB-KW"/>
</dbReference>
<evidence type="ECO:0000256" key="9">
    <source>
        <dbReference type="PROSITE-ProRule" id="PRU01248"/>
    </source>
</evidence>
<evidence type="ECO:0000259" key="10">
    <source>
        <dbReference type="PROSITE" id="PS51898"/>
    </source>
</evidence>
<dbReference type="PANTHER" id="PTHR30349">
    <property type="entry name" value="PHAGE INTEGRASE-RELATED"/>
    <property type="match status" value="1"/>
</dbReference>
<dbReference type="STRING" id="671072.PL9214670031"/>
<dbReference type="GO" id="GO:0007059">
    <property type="term" value="P:chromosome segregation"/>
    <property type="evidence" value="ECO:0007669"/>
    <property type="project" value="UniProtKB-KW"/>
</dbReference>
<keyword evidence="5" id="KW-0229">DNA integration</keyword>
<reference evidence="13" key="1">
    <citation type="submission" date="2015-10" db="EMBL/GenBank/DDBJ databases">
        <authorList>
            <person name="Regsiter A."/>
            <person name="william w."/>
        </authorList>
    </citation>
    <scope>NUCLEOTIDE SEQUENCE [LARGE SCALE GENOMIC DNA]</scope>
</reference>
<dbReference type="InterPro" id="IPR002104">
    <property type="entry name" value="Integrase_catalytic"/>
</dbReference>
<accession>A0A1J1LS39</accession>
<evidence type="ECO:0000256" key="8">
    <source>
        <dbReference type="ARBA" id="ARBA00023306"/>
    </source>
</evidence>
<evidence type="ECO:0000256" key="2">
    <source>
        <dbReference type="ARBA" id="ARBA00022490"/>
    </source>
</evidence>
<dbReference type="OrthoDB" id="9801717at2"/>
<feature type="domain" description="Tyr recombinase" evidence="10">
    <location>
        <begin position="109"/>
        <end position="289"/>
    </location>
</feature>
<dbReference type="RefSeq" id="WP_072722384.1">
    <property type="nucleotide sequence ID" value="NZ_LN889815.1"/>
</dbReference>
<evidence type="ECO:0000256" key="3">
    <source>
        <dbReference type="ARBA" id="ARBA00022618"/>
    </source>
</evidence>
<evidence type="ECO:0000313" key="12">
    <source>
        <dbReference type="EMBL" id="CUR35405.1"/>
    </source>
</evidence>
<keyword evidence="13" id="KW-1185">Reference proteome</keyword>
<evidence type="ECO:0000256" key="5">
    <source>
        <dbReference type="ARBA" id="ARBA00022908"/>
    </source>
</evidence>
<dbReference type="Gene3D" id="1.10.443.10">
    <property type="entry name" value="Intergrase catalytic core"/>
    <property type="match status" value="1"/>
</dbReference>
<evidence type="ECO:0000256" key="1">
    <source>
        <dbReference type="ARBA" id="ARBA00004496"/>
    </source>
</evidence>
<evidence type="ECO:0000256" key="7">
    <source>
        <dbReference type="ARBA" id="ARBA00023172"/>
    </source>
</evidence>
<evidence type="ECO:0000313" key="13">
    <source>
        <dbReference type="Proteomes" id="UP000184315"/>
    </source>
</evidence>
<comment type="subcellular location">
    <subcellularLocation>
        <location evidence="1">Cytoplasm</location>
    </subcellularLocation>
</comment>
<name>A0A1J1LS39_9CYAN</name>
<evidence type="ECO:0000256" key="4">
    <source>
        <dbReference type="ARBA" id="ARBA00022829"/>
    </source>
</evidence>
<dbReference type="EMBL" id="CZDF01000174">
    <property type="protein sequence ID" value="CUR35405.1"/>
    <property type="molecule type" value="Genomic_DNA"/>
</dbReference>
<dbReference type="Proteomes" id="UP000184315">
    <property type="component" value="Unassembled WGS sequence"/>
</dbReference>
<dbReference type="InterPro" id="IPR044068">
    <property type="entry name" value="CB"/>
</dbReference>
<dbReference type="GO" id="GO:0005737">
    <property type="term" value="C:cytoplasm"/>
    <property type="evidence" value="ECO:0007669"/>
    <property type="project" value="UniProtKB-SubCell"/>
</dbReference>
<dbReference type="InterPro" id="IPR011010">
    <property type="entry name" value="DNA_brk_join_enz"/>
</dbReference>
<evidence type="ECO:0000256" key="6">
    <source>
        <dbReference type="ARBA" id="ARBA00023125"/>
    </source>
</evidence>
<organism evidence="12 13">
    <name type="scientific">Planktothrix tepida PCC 9214</name>
    <dbReference type="NCBI Taxonomy" id="671072"/>
    <lineage>
        <taxon>Bacteria</taxon>
        <taxon>Bacillati</taxon>
        <taxon>Cyanobacteriota</taxon>
        <taxon>Cyanophyceae</taxon>
        <taxon>Oscillatoriophycideae</taxon>
        <taxon>Oscillatoriales</taxon>
        <taxon>Microcoleaceae</taxon>
        <taxon>Planktothrix</taxon>
    </lineage>
</organism>
<keyword evidence="3" id="KW-0132">Cell division</keyword>
<sequence length="297" mass="34370">MTTTIATIASQFLQRPELSPATKKSYELTLISFLQQYGYREIKTLDRQQVRDYLDSLTHLSYTTHRRHQRILIALMNFAVDEGYIPLNPIARLKPRKPDAEQGEHHEDSTIRYLKPEQLNALYQAIRHLCNWRLMALVRLLHRSGARVSEVLALDLDQINFSDRKFQVIGKGNKRRWCFYSLDAAAALDRYLQGPRCPHPQALFVAQHPKTLHLTRLSYSQAYQDWKEAIALVPTLQEARLHDLRHTFATERVGLMGLEELRALMGHSSIQTTLQYQQVTSEKAELIAQTALEKLLD</sequence>
<keyword evidence="8" id="KW-0131">Cell cycle</keyword>
<dbReference type="InterPro" id="IPR013762">
    <property type="entry name" value="Integrase-like_cat_sf"/>
</dbReference>
<dbReference type="Pfam" id="PF00589">
    <property type="entry name" value="Phage_integrase"/>
    <property type="match status" value="1"/>
</dbReference>
<proteinExistence type="predicted"/>
<dbReference type="PROSITE" id="PS51900">
    <property type="entry name" value="CB"/>
    <property type="match status" value="1"/>
</dbReference>
<dbReference type="InterPro" id="IPR050090">
    <property type="entry name" value="Tyrosine_recombinase_XerCD"/>
</dbReference>
<gene>
    <name evidence="12" type="ORF">PL9214670031</name>
</gene>
<dbReference type="PANTHER" id="PTHR30349:SF77">
    <property type="entry name" value="TYROSINE RECOMBINASE XERC"/>
    <property type="match status" value="1"/>
</dbReference>